<dbReference type="InterPro" id="IPR036890">
    <property type="entry name" value="HATPase_C_sf"/>
</dbReference>
<feature type="domain" description="Histidine kinase" evidence="9">
    <location>
        <begin position="168"/>
        <end position="384"/>
    </location>
</feature>
<evidence type="ECO:0000256" key="2">
    <source>
        <dbReference type="ARBA" id="ARBA00004370"/>
    </source>
</evidence>
<proteinExistence type="predicted"/>
<keyword evidence="5" id="KW-0808">Transferase</keyword>
<dbReference type="CDD" id="cd00075">
    <property type="entry name" value="HATPase"/>
    <property type="match status" value="1"/>
</dbReference>
<dbReference type="EC" id="2.7.13.3" evidence="3"/>
<protein>
    <recommendedName>
        <fullName evidence="3">histidine kinase</fullName>
        <ecNumber evidence="3">2.7.13.3</ecNumber>
    </recommendedName>
</protein>
<keyword evidence="4" id="KW-0597">Phosphoprotein</keyword>
<dbReference type="SUPFAM" id="SSF158472">
    <property type="entry name" value="HAMP domain-like"/>
    <property type="match status" value="1"/>
</dbReference>
<dbReference type="Gene3D" id="6.10.340.10">
    <property type="match status" value="1"/>
</dbReference>
<dbReference type="Pfam" id="PF02518">
    <property type="entry name" value="HATPase_c"/>
    <property type="match status" value="1"/>
</dbReference>
<reference evidence="11 12" key="1">
    <citation type="submission" date="2022-03" db="EMBL/GenBank/DDBJ databases">
        <title>Novel taxa within the pig intestine.</title>
        <authorList>
            <person name="Wylensek D."/>
            <person name="Bishof K."/>
            <person name="Afrizal A."/>
            <person name="Clavel T."/>
        </authorList>
    </citation>
    <scope>NUCLEOTIDE SEQUENCE [LARGE SCALE GENOMIC DNA]</scope>
    <source>
        <strain evidence="11 12">Cla-KB-P134</strain>
    </source>
</reference>
<keyword evidence="8" id="KW-0812">Transmembrane</keyword>
<evidence type="ECO:0000259" key="10">
    <source>
        <dbReference type="PROSITE" id="PS50885"/>
    </source>
</evidence>
<dbReference type="RefSeq" id="WP_320325888.1">
    <property type="nucleotide sequence ID" value="NZ_JALBUS010000009.1"/>
</dbReference>
<keyword evidence="12" id="KW-1185">Reference proteome</keyword>
<comment type="catalytic activity">
    <reaction evidence="1">
        <text>ATP + protein L-histidine = ADP + protein N-phospho-L-histidine.</text>
        <dbReference type="EC" id="2.7.13.3"/>
    </reaction>
</comment>
<feature type="domain" description="HAMP" evidence="10">
    <location>
        <begin position="101"/>
        <end position="153"/>
    </location>
</feature>
<dbReference type="Proteomes" id="UP001285244">
    <property type="component" value="Unassembled WGS sequence"/>
</dbReference>
<name>A0ABU4WM12_9FIRM</name>
<dbReference type="PRINTS" id="PR00344">
    <property type="entry name" value="BCTRLSENSOR"/>
</dbReference>
<feature type="transmembrane region" description="Helical" evidence="8">
    <location>
        <begin position="21"/>
        <end position="40"/>
    </location>
</feature>
<keyword evidence="8" id="KW-0472">Membrane</keyword>
<sequence>MKKNEKQTVQNRIFYTNTAMIFVIITICALIGAACVKIYWESVEQILHAQVGKHFTNETEQWIEQLTLHNGFFNGMLLVFTILSIVTLVLVCRYFTMRLRKKIMEPLEQLEAGAQRIRQNDYSTPIVYHGDAEFESLCETFNHMQKHLLDEKEKNAKYEKARQEMIAGISHDLRSPLTAIRGSVKGILDGVVADPDQQTRFLQTAYRRSGEMDQLLNELFYFSKLETGGIPVQIQSLDLVDYMQNYFHAKQEEMPAIHFICDLPAHPVEVMADPEALQRILDNVLVNSKKYANVPSLSFYVGIQDHTLILQDNGVGVPEKTMDRIFDEFYRADPSRSQKEGSGLGLYIVKYLMDAMQGSVSADVQSHHADFHGLAIVLKWKEGEKHAATNDTDH</sequence>
<dbReference type="InterPro" id="IPR005467">
    <property type="entry name" value="His_kinase_dom"/>
</dbReference>
<evidence type="ECO:0000313" key="11">
    <source>
        <dbReference type="EMBL" id="MDX8417603.1"/>
    </source>
</evidence>
<accession>A0ABU4WM12</accession>
<evidence type="ECO:0000256" key="4">
    <source>
        <dbReference type="ARBA" id="ARBA00022553"/>
    </source>
</evidence>
<evidence type="ECO:0000256" key="3">
    <source>
        <dbReference type="ARBA" id="ARBA00012438"/>
    </source>
</evidence>
<gene>
    <name evidence="11" type="ORF">MOZ64_07075</name>
</gene>
<comment type="caution">
    <text evidence="11">The sequence shown here is derived from an EMBL/GenBank/DDBJ whole genome shotgun (WGS) entry which is preliminary data.</text>
</comment>
<dbReference type="PANTHER" id="PTHR45453:SF1">
    <property type="entry name" value="PHOSPHATE REGULON SENSOR PROTEIN PHOR"/>
    <property type="match status" value="1"/>
</dbReference>
<dbReference type="PROSITE" id="PS50109">
    <property type="entry name" value="HIS_KIN"/>
    <property type="match status" value="1"/>
</dbReference>
<dbReference type="SUPFAM" id="SSF55874">
    <property type="entry name" value="ATPase domain of HSP90 chaperone/DNA topoisomerase II/histidine kinase"/>
    <property type="match status" value="1"/>
</dbReference>
<dbReference type="SUPFAM" id="SSF47384">
    <property type="entry name" value="Homodimeric domain of signal transducing histidine kinase"/>
    <property type="match status" value="1"/>
</dbReference>
<dbReference type="CDD" id="cd00082">
    <property type="entry name" value="HisKA"/>
    <property type="match status" value="1"/>
</dbReference>
<evidence type="ECO:0000256" key="8">
    <source>
        <dbReference type="SAM" id="Phobius"/>
    </source>
</evidence>
<dbReference type="InterPro" id="IPR003594">
    <property type="entry name" value="HATPase_dom"/>
</dbReference>
<dbReference type="Pfam" id="PF00672">
    <property type="entry name" value="HAMP"/>
    <property type="match status" value="1"/>
</dbReference>
<dbReference type="SMART" id="SM00304">
    <property type="entry name" value="HAMP"/>
    <property type="match status" value="1"/>
</dbReference>
<dbReference type="InterPro" id="IPR003660">
    <property type="entry name" value="HAMP_dom"/>
</dbReference>
<evidence type="ECO:0000256" key="1">
    <source>
        <dbReference type="ARBA" id="ARBA00000085"/>
    </source>
</evidence>
<dbReference type="InterPro" id="IPR003661">
    <property type="entry name" value="HisK_dim/P_dom"/>
</dbReference>
<dbReference type="PROSITE" id="PS51257">
    <property type="entry name" value="PROKAR_LIPOPROTEIN"/>
    <property type="match status" value="1"/>
</dbReference>
<dbReference type="Gene3D" id="1.10.287.130">
    <property type="match status" value="1"/>
</dbReference>
<keyword evidence="7" id="KW-0902">Two-component regulatory system</keyword>
<evidence type="ECO:0000256" key="6">
    <source>
        <dbReference type="ARBA" id="ARBA00022777"/>
    </source>
</evidence>
<keyword evidence="8" id="KW-1133">Transmembrane helix</keyword>
<dbReference type="GO" id="GO:0016301">
    <property type="term" value="F:kinase activity"/>
    <property type="evidence" value="ECO:0007669"/>
    <property type="project" value="UniProtKB-KW"/>
</dbReference>
<dbReference type="PROSITE" id="PS50885">
    <property type="entry name" value="HAMP"/>
    <property type="match status" value="1"/>
</dbReference>
<dbReference type="InterPro" id="IPR050351">
    <property type="entry name" value="BphY/WalK/GraS-like"/>
</dbReference>
<evidence type="ECO:0000259" key="9">
    <source>
        <dbReference type="PROSITE" id="PS50109"/>
    </source>
</evidence>
<dbReference type="EMBL" id="JALBUS010000009">
    <property type="protein sequence ID" value="MDX8417603.1"/>
    <property type="molecule type" value="Genomic_DNA"/>
</dbReference>
<dbReference type="SMART" id="SM00388">
    <property type="entry name" value="HisKA"/>
    <property type="match status" value="1"/>
</dbReference>
<dbReference type="InterPro" id="IPR004358">
    <property type="entry name" value="Sig_transdc_His_kin-like_C"/>
</dbReference>
<dbReference type="PANTHER" id="PTHR45453">
    <property type="entry name" value="PHOSPHATE REGULON SENSOR PROTEIN PHOR"/>
    <property type="match status" value="1"/>
</dbReference>
<evidence type="ECO:0000256" key="7">
    <source>
        <dbReference type="ARBA" id="ARBA00023012"/>
    </source>
</evidence>
<organism evidence="11 12">
    <name type="scientific">Absicoccus intestinalis</name>
    <dbReference type="NCBI Taxonomy" id="2926319"/>
    <lineage>
        <taxon>Bacteria</taxon>
        <taxon>Bacillati</taxon>
        <taxon>Bacillota</taxon>
        <taxon>Erysipelotrichia</taxon>
        <taxon>Erysipelotrichales</taxon>
        <taxon>Erysipelotrichaceae</taxon>
        <taxon>Absicoccus</taxon>
    </lineage>
</organism>
<dbReference type="CDD" id="cd06225">
    <property type="entry name" value="HAMP"/>
    <property type="match status" value="1"/>
</dbReference>
<dbReference type="Gene3D" id="3.30.565.10">
    <property type="entry name" value="Histidine kinase-like ATPase, C-terminal domain"/>
    <property type="match status" value="1"/>
</dbReference>
<comment type="subcellular location">
    <subcellularLocation>
        <location evidence="2">Membrane</location>
    </subcellularLocation>
</comment>
<dbReference type="SMART" id="SM00387">
    <property type="entry name" value="HATPase_c"/>
    <property type="match status" value="1"/>
</dbReference>
<dbReference type="Pfam" id="PF00512">
    <property type="entry name" value="HisKA"/>
    <property type="match status" value="1"/>
</dbReference>
<keyword evidence="6 11" id="KW-0418">Kinase</keyword>
<dbReference type="InterPro" id="IPR036097">
    <property type="entry name" value="HisK_dim/P_sf"/>
</dbReference>
<evidence type="ECO:0000313" key="12">
    <source>
        <dbReference type="Proteomes" id="UP001285244"/>
    </source>
</evidence>
<evidence type="ECO:0000256" key="5">
    <source>
        <dbReference type="ARBA" id="ARBA00022679"/>
    </source>
</evidence>
<feature type="transmembrane region" description="Helical" evidence="8">
    <location>
        <begin position="72"/>
        <end position="95"/>
    </location>
</feature>